<dbReference type="SUPFAM" id="SSF51126">
    <property type="entry name" value="Pectin lyase-like"/>
    <property type="match status" value="1"/>
</dbReference>
<evidence type="ECO:0000313" key="2">
    <source>
        <dbReference type="Proteomes" id="UP000005808"/>
    </source>
</evidence>
<dbReference type="EMBL" id="AHJE01000067">
    <property type="protein sequence ID" value="EHP40333.1"/>
    <property type="molecule type" value="Genomic_DNA"/>
</dbReference>
<evidence type="ECO:0000313" key="1">
    <source>
        <dbReference type="EMBL" id="EHP40333.1"/>
    </source>
</evidence>
<name>H1SAV6_9BURK</name>
<protein>
    <submittedName>
        <fullName evidence="1">Filamentous hemagglutinin family outer membrane protein</fullName>
    </submittedName>
</protein>
<dbReference type="PATRIC" id="fig|1127483.3.peg.5264"/>
<dbReference type="AlphaFoldDB" id="H1SAV6"/>
<reference evidence="1 2" key="1">
    <citation type="journal article" date="2012" name="J. Bacteriol.">
        <title>De Novo Genome Project of Cupriavidus basilensis OR16.</title>
        <authorList>
            <person name="Cserhati M."/>
            <person name="Kriszt B."/>
            <person name="Szoboszlay S."/>
            <person name="Toth A."/>
            <person name="Szabo I."/>
            <person name="Tancsics A."/>
            <person name="Nagy I."/>
            <person name="Horvath B."/>
            <person name="Nagy I."/>
            <person name="Kukolya J."/>
        </authorList>
    </citation>
    <scope>NUCLEOTIDE SEQUENCE [LARGE SCALE GENOMIC DNA]</scope>
    <source>
        <strain evidence="1 2">OR16</strain>
    </source>
</reference>
<dbReference type="Proteomes" id="UP000005808">
    <property type="component" value="Unassembled WGS sequence"/>
</dbReference>
<dbReference type="Gene3D" id="2.160.20.10">
    <property type="entry name" value="Single-stranded right-handed beta-helix, Pectin lyase-like"/>
    <property type="match status" value="1"/>
</dbReference>
<proteinExistence type="predicted"/>
<comment type="caution">
    <text evidence="1">The sequence shown here is derived from an EMBL/GenBank/DDBJ whole genome shotgun (WGS) entry which is preliminary data.</text>
</comment>
<accession>H1SAV6</accession>
<dbReference type="InterPro" id="IPR011050">
    <property type="entry name" value="Pectin_lyase_fold/virulence"/>
</dbReference>
<dbReference type="InterPro" id="IPR012334">
    <property type="entry name" value="Pectin_lyas_fold"/>
</dbReference>
<organism evidence="1 2">
    <name type="scientific">Cupriavidus basilensis OR16</name>
    <dbReference type="NCBI Taxonomy" id="1127483"/>
    <lineage>
        <taxon>Bacteria</taxon>
        <taxon>Pseudomonadati</taxon>
        <taxon>Pseudomonadota</taxon>
        <taxon>Betaproteobacteria</taxon>
        <taxon>Burkholderiales</taxon>
        <taxon>Burkholderiaceae</taxon>
        <taxon>Cupriavidus</taxon>
    </lineage>
</organism>
<sequence length="529" mass="53984">MLAKNISIQGPVTNTFSSPTAVTRLTAGTSQAVIDTGLSPTDNGHDWLQLTPPAQLQNANTYAIDITSAGSMTSGRIALIVTDKGPGVRSAGELNASYGDFVLTSNGSVQLTNARIAAANAISASVKDSVALTNVDAKASSGGLTISASGDLVVSESRLVANDAVVLDAATVTLQNRGPNTSTLASANSGVLIKSAGDFANVNNLVQGKTSIAGNAESAGAVTLITGGSVLNQTTLGSQLSILFGQNGDVSIAAGGSVTNRNARILSNQQVTIAAGGDFSNVIDHVEGLDGSKPTYYSQASPRWLVFSRRENGMAVDYGSLVDPARLSYVTADAGDVNIKARNVFNTGGSILSNNGSIRISAVDSLITEGVFTGQVSYGRSCLFLCRSHAASNVQAYGGVIEAGKDISLTAGTQIRNVGGTVLAVGAMTLSAPRVTAHGVMGYTAFTRAGDMKAWFGNNWATIYRADSGGLFRAGSGRVQITGEGEIDGGAFVAPDGVSASAGIVTIRVPYRSPVTLQNHLGLTSWIGL</sequence>
<gene>
    <name evidence="1" type="ORF">OR16_26348</name>
</gene>